<reference evidence="5" key="1">
    <citation type="submission" date="2023-06" db="EMBL/GenBank/DDBJ databases">
        <title>Genomic analysis of the entomopathogenic nematode Steinernema hermaphroditum.</title>
        <authorList>
            <person name="Schwarz E.M."/>
            <person name="Heppert J.K."/>
            <person name="Baniya A."/>
            <person name="Schwartz H.T."/>
            <person name="Tan C.-H."/>
            <person name="Antoshechkin I."/>
            <person name="Sternberg P.W."/>
            <person name="Goodrich-Blair H."/>
            <person name="Dillman A.R."/>
        </authorList>
    </citation>
    <scope>NUCLEOTIDE SEQUENCE</scope>
    <source>
        <strain evidence="5">PS9179</strain>
        <tissue evidence="5">Whole animal</tissue>
    </source>
</reference>
<dbReference type="Pfam" id="PF00089">
    <property type="entry name" value="Trypsin"/>
    <property type="match status" value="1"/>
</dbReference>
<organism evidence="5 6">
    <name type="scientific">Steinernema hermaphroditum</name>
    <dbReference type="NCBI Taxonomy" id="289476"/>
    <lineage>
        <taxon>Eukaryota</taxon>
        <taxon>Metazoa</taxon>
        <taxon>Ecdysozoa</taxon>
        <taxon>Nematoda</taxon>
        <taxon>Chromadorea</taxon>
        <taxon>Rhabditida</taxon>
        <taxon>Tylenchina</taxon>
        <taxon>Panagrolaimomorpha</taxon>
        <taxon>Strongyloidoidea</taxon>
        <taxon>Steinernematidae</taxon>
        <taxon>Steinernema</taxon>
    </lineage>
</organism>
<name>A0AA39I627_9BILA</name>
<dbReference type="InterPro" id="IPR001314">
    <property type="entry name" value="Peptidase_S1A"/>
</dbReference>
<dbReference type="PROSITE" id="PS00135">
    <property type="entry name" value="TRYPSIN_SER"/>
    <property type="match status" value="1"/>
</dbReference>
<dbReference type="EMBL" id="JAUCMV010000002">
    <property type="protein sequence ID" value="KAK0418508.1"/>
    <property type="molecule type" value="Genomic_DNA"/>
</dbReference>
<dbReference type="CDD" id="cd00190">
    <property type="entry name" value="Tryp_SPc"/>
    <property type="match status" value="1"/>
</dbReference>
<protein>
    <recommendedName>
        <fullName evidence="4">Peptidase S1 domain-containing protein</fullName>
    </recommendedName>
</protein>
<evidence type="ECO:0000256" key="2">
    <source>
        <dbReference type="RuleBase" id="RU363034"/>
    </source>
</evidence>
<feature type="chain" id="PRO_5041253188" description="Peptidase S1 domain-containing protein" evidence="3">
    <location>
        <begin position="19"/>
        <end position="303"/>
    </location>
</feature>
<accession>A0AA39I627</accession>
<evidence type="ECO:0000256" key="3">
    <source>
        <dbReference type="SAM" id="SignalP"/>
    </source>
</evidence>
<dbReference type="GO" id="GO:0006508">
    <property type="term" value="P:proteolysis"/>
    <property type="evidence" value="ECO:0007669"/>
    <property type="project" value="UniProtKB-KW"/>
</dbReference>
<dbReference type="InterPro" id="IPR043504">
    <property type="entry name" value="Peptidase_S1_PA_chymotrypsin"/>
</dbReference>
<dbReference type="PROSITE" id="PS50240">
    <property type="entry name" value="TRYPSIN_DOM"/>
    <property type="match status" value="1"/>
</dbReference>
<dbReference type="Proteomes" id="UP001175271">
    <property type="component" value="Unassembled WGS sequence"/>
</dbReference>
<dbReference type="InterPro" id="IPR018114">
    <property type="entry name" value="TRYPSIN_HIS"/>
</dbReference>
<gene>
    <name evidence="5" type="ORF">QR680_013600</name>
</gene>
<keyword evidence="3" id="KW-0732">Signal</keyword>
<keyword evidence="2" id="KW-0645">Protease</keyword>
<dbReference type="AlphaFoldDB" id="A0AA39I627"/>
<evidence type="ECO:0000256" key="1">
    <source>
        <dbReference type="ARBA" id="ARBA00023157"/>
    </source>
</evidence>
<keyword evidence="2" id="KW-0720">Serine protease</keyword>
<evidence type="ECO:0000313" key="5">
    <source>
        <dbReference type="EMBL" id="KAK0418508.1"/>
    </source>
</evidence>
<dbReference type="InterPro" id="IPR009003">
    <property type="entry name" value="Peptidase_S1_PA"/>
</dbReference>
<dbReference type="PANTHER" id="PTHR24253:SF176">
    <property type="entry name" value="CORIN, ISOFORM B"/>
    <property type="match status" value="1"/>
</dbReference>
<dbReference type="PROSITE" id="PS00134">
    <property type="entry name" value="TRYPSIN_HIS"/>
    <property type="match status" value="1"/>
</dbReference>
<keyword evidence="1" id="KW-1015">Disulfide bond</keyword>
<dbReference type="InterPro" id="IPR001254">
    <property type="entry name" value="Trypsin_dom"/>
</dbReference>
<evidence type="ECO:0000313" key="6">
    <source>
        <dbReference type="Proteomes" id="UP001175271"/>
    </source>
</evidence>
<dbReference type="PANTHER" id="PTHR24253">
    <property type="entry name" value="TRANSMEMBRANE PROTEASE SERINE"/>
    <property type="match status" value="1"/>
</dbReference>
<evidence type="ECO:0000259" key="4">
    <source>
        <dbReference type="PROSITE" id="PS50240"/>
    </source>
</evidence>
<dbReference type="SMART" id="SM00020">
    <property type="entry name" value="Tryp_SPc"/>
    <property type="match status" value="1"/>
</dbReference>
<feature type="domain" description="Peptidase S1" evidence="4">
    <location>
        <begin position="47"/>
        <end position="297"/>
    </location>
</feature>
<keyword evidence="6" id="KW-1185">Reference proteome</keyword>
<dbReference type="InterPro" id="IPR033116">
    <property type="entry name" value="TRYPSIN_SER"/>
</dbReference>
<comment type="caution">
    <text evidence="5">The sequence shown here is derived from an EMBL/GenBank/DDBJ whole genome shotgun (WGS) entry which is preliminary data.</text>
</comment>
<sequence length="303" mass="33713">MRSLPYLCLLGFVYSCLPNPLPSTEEPPYSDAGLVMPRDEVALTVYAFQGTAGHIVRPGAFPFQVLITMIHEEEYNICGGAILSPRHVLTAAHCFPIPLAQKVAKVYAGIVDRERKEGPEVQTRRVTKVVIHPKYDDPKSLYDVAIIELDAPLAYTSRVQPTKIYADDSFVDVTAQNSTIALGFGWDKLINNNYEGRRFMRFLEVPIINHQKCYNEWKKNDNQIINSKMICAGDVGTGVERGDSGGALVYIHKDGKSTELRQIGVVSFGEDPQAGVLSIDVYSRASSYCNFIAKHTDSEYQCL</sequence>
<proteinExistence type="predicted"/>
<dbReference type="PROSITE" id="PS51257">
    <property type="entry name" value="PROKAR_LIPOPROTEIN"/>
    <property type="match status" value="1"/>
</dbReference>
<dbReference type="PRINTS" id="PR00722">
    <property type="entry name" value="CHYMOTRYPSIN"/>
</dbReference>
<keyword evidence="2" id="KW-0378">Hydrolase</keyword>
<dbReference type="FunFam" id="2.40.10.10:FF:000068">
    <property type="entry name" value="transmembrane protease serine 2"/>
    <property type="match status" value="1"/>
</dbReference>
<dbReference type="Gene3D" id="2.40.10.10">
    <property type="entry name" value="Trypsin-like serine proteases"/>
    <property type="match status" value="1"/>
</dbReference>
<feature type="signal peptide" evidence="3">
    <location>
        <begin position="1"/>
        <end position="18"/>
    </location>
</feature>
<dbReference type="GO" id="GO:0004252">
    <property type="term" value="F:serine-type endopeptidase activity"/>
    <property type="evidence" value="ECO:0007669"/>
    <property type="project" value="InterPro"/>
</dbReference>
<dbReference type="SUPFAM" id="SSF50494">
    <property type="entry name" value="Trypsin-like serine proteases"/>
    <property type="match status" value="1"/>
</dbReference>